<dbReference type="InterPro" id="IPR027417">
    <property type="entry name" value="P-loop_NTPase"/>
</dbReference>
<dbReference type="SMART" id="SM00388">
    <property type="entry name" value="HisKA"/>
    <property type="match status" value="1"/>
</dbReference>
<dbReference type="InterPro" id="IPR003661">
    <property type="entry name" value="HisK_dim/P_dom"/>
</dbReference>
<dbReference type="Pfam" id="PF00069">
    <property type="entry name" value="Pkinase"/>
    <property type="match status" value="1"/>
</dbReference>
<dbReference type="EC" id="2.7.13.3" evidence="2"/>
<name>A0A1Y0IC31_9GAMM</name>
<dbReference type="FunFam" id="3.30.565.10:FF:000006">
    <property type="entry name" value="Sensor histidine kinase WalK"/>
    <property type="match status" value="1"/>
</dbReference>
<protein>
    <recommendedName>
        <fullName evidence="2">histidine kinase</fullName>
        <ecNumber evidence="2">2.7.13.3</ecNumber>
    </recommendedName>
</protein>
<dbReference type="Gene3D" id="3.30.450.40">
    <property type="match status" value="1"/>
</dbReference>
<keyword evidence="4" id="KW-0808">Transferase</keyword>
<organism evidence="8 9">
    <name type="scientific">Oleiphilus messinensis</name>
    <dbReference type="NCBI Taxonomy" id="141451"/>
    <lineage>
        <taxon>Bacteria</taxon>
        <taxon>Pseudomonadati</taxon>
        <taxon>Pseudomonadota</taxon>
        <taxon>Gammaproteobacteria</taxon>
        <taxon>Oceanospirillales</taxon>
        <taxon>Oleiphilaceae</taxon>
        <taxon>Oleiphilus</taxon>
    </lineage>
</organism>
<dbReference type="PANTHER" id="PTHR43642:SF1">
    <property type="entry name" value="HYBRID SIGNAL TRANSDUCTION HISTIDINE KINASE G"/>
    <property type="match status" value="1"/>
</dbReference>
<comment type="catalytic activity">
    <reaction evidence="1">
        <text>ATP + protein L-histidine = ADP + protein N-phospho-L-histidine.</text>
        <dbReference type="EC" id="2.7.13.3"/>
    </reaction>
</comment>
<dbReference type="InterPro" id="IPR041664">
    <property type="entry name" value="AAA_16"/>
</dbReference>
<dbReference type="SUPFAM" id="SSF55874">
    <property type="entry name" value="ATPase domain of HSP90 chaperone/DNA topoisomerase II/histidine kinase"/>
    <property type="match status" value="1"/>
</dbReference>
<dbReference type="InterPro" id="IPR029016">
    <property type="entry name" value="GAF-like_dom_sf"/>
</dbReference>
<keyword evidence="3" id="KW-0597">Phosphoprotein</keyword>
<dbReference type="InterPro" id="IPR053159">
    <property type="entry name" value="Hybrid_Histidine_Kinase"/>
</dbReference>
<dbReference type="InterPro" id="IPR005467">
    <property type="entry name" value="His_kinase_dom"/>
</dbReference>
<evidence type="ECO:0000256" key="3">
    <source>
        <dbReference type="ARBA" id="ARBA00022553"/>
    </source>
</evidence>
<dbReference type="OrthoDB" id="9801841at2"/>
<dbReference type="GO" id="GO:0005524">
    <property type="term" value="F:ATP binding"/>
    <property type="evidence" value="ECO:0007669"/>
    <property type="project" value="InterPro"/>
</dbReference>
<dbReference type="InterPro" id="IPR004358">
    <property type="entry name" value="Sig_transdc_His_kin-like_C"/>
</dbReference>
<dbReference type="SUPFAM" id="SSF55781">
    <property type="entry name" value="GAF domain-like"/>
    <property type="match status" value="1"/>
</dbReference>
<evidence type="ECO:0000256" key="4">
    <source>
        <dbReference type="ARBA" id="ARBA00022679"/>
    </source>
</evidence>
<keyword evidence="9" id="KW-1185">Reference proteome</keyword>
<feature type="domain" description="Protein kinase" evidence="6">
    <location>
        <begin position="8"/>
        <end position="276"/>
    </location>
</feature>
<dbReference type="SUPFAM" id="SSF52540">
    <property type="entry name" value="P-loop containing nucleoside triphosphate hydrolases"/>
    <property type="match status" value="1"/>
</dbReference>
<reference evidence="8 9" key="1">
    <citation type="submission" date="2017-05" db="EMBL/GenBank/DDBJ databases">
        <title>Genomic insights into alkan degradation activity of Oleiphilus messinensis.</title>
        <authorList>
            <person name="Kozyavkin S.A."/>
            <person name="Slesarev A.I."/>
            <person name="Golyshin P.N."/>
            <person name="Korzhenkov A."/>
            <person name="Golyshina O.N."/>
            <person name="Toshchakov S.V."/>
        </authorList>
    </citation>
    <scope>NUCLEOTIDE SEQUENCE [LARGE SCALE GENOMIC DNA]</scope>
    <source>
        <strain evidence="8 9">ME102</strain>
    </source>
</reference>
<evidence type="ECO:0000259" key="7">
    <source>
        <dbReference type="PROSITE" id="PS50109"/>
    </source>
</evidence>
<evidence type="ECO:0000256" key="5">
    <source>
        <dbReference type="ARBA" id="ARBA00022777"/>
    </source>
</evidence>
<dbReference type="EMBL" id="CP021425">
    <property type="protein sequence ID" value="ARU58077.1"/>
    <property type="molecule type" value="Genomic_DNA"/>
</dbReference>
<evidence type="ECO:0000313" key="9">
    <source>
        <dbReference type="Proteomes" id="UP000196027"/>
    </source>
</evidence>
<evidence type="ECO:0000313" key="8">
    <source>
        <dbReference type="EMBL" id="ARU58077.1"/>
    </source>
</evidence>
<dbReference type="SUPFAM" id="SSF56112">
    <property type="entry name" value="Protein kinase-like (PK-like)"/>
    <property type="match status" value="1"/>
</dbReference>
<dbReference type="Gene3D" id="3.40.50.300">
    <property type="entry name" value="P-loop containing nucleotide triphosphate hydrolases"/>
    <property type="match status" value="1"/>
</dbReference>
<dbReference type="PROSITE" id="PS50109">
    <property type="entry name" value="HIS_KIN"/>
    <property type="match status" value="1"/>
</dbReference>
<dbReference type="InterPro" id="IPR000719">
    <property type="entry name" value="Prot_kinase_dom"/>
</dbReference>
<dbReference type="SUPFAM" id="SSF47384">
    <property type="entry name" value="Homodimeric domain of signal transducing histidine kinase"/>
    <property type="match status" value="1"/>
</dbReference>
<dbReference type="Pfam" id="PF00512">
    <property type="entry name" value="HisKA"/>
    <property type="match status" value="1"/>
</dbReference>
<dbReference type="Pfam" id="PF13191">
    <property type="entry name" value="AAA_16"/>
    <property type="match status" value="1"/>
</dbReference>
<dbReference type="InterPro" id="IPR003018">
    <property type="entry name" value="GAF"/>
</dbReference>
<evidence type="ECO:0000259" key="6">
    <source>
        <dbReference type="PROSITE" id="PS50011"/>
    </source>
</evidence>
<dbReference type="CDD" id="cd14014">
    <property type="entry name" value="STKc_PknB_like"/>
    <property type="match status" value="1"/>
</dbReference>
<dbReference type="SMART" id="SM00065">
    <property type="entry name" value="GAF"/>
    <property type="match status" value="1"/>
</dbReference>
<evidence type="ECO:0000256" key="1">
    <source>
        <dbReference type="ARBA" id="ARBA00000085"/>
    </source>
</evidence>
<dbReference type="PROSITE" id="PS50011">
    <property type="entry name" value="PROTEIN_KINASE_DOM"/>
    <property type="match status" value="1"/>
</dbReference>
<dbReference type="InterPro" id="IPR003594">
    <property type="entry name" value="HATPase_dom"/>
</dbReference>
<dbReference type="RefSeq" id="WP_087462897.1">
    <property type="nucleotide sequence ID" value="NZ_CP021425.1"/>
</dbReference>
<accession>A0A1Y0IC31</accession>
<dbReference type="Gene3D" id="3.30.565.10">
    <property type="entry name" value="Histidine kinase-like ATPase, C-terminal domain"/>
    <property type="match status" value="1"/>
</dbReference>
<dbReference type="Pfam" id="PF02518">
    <property type="entry name" value="HATPase_c"/>
    <property type="match status" value="1"/>
</dbReference>
<dbReference type="Gene3D" id="1.10.287.130">
    <property type="match status" value="1"/>
</dbReference>
<sequence length="1792" mass="202437">MFPTLPGYEIKESLYRSARTLVFRGVRSADQCSVVLRTSGAPATIAQYENLSFIQDVLCRFDHPGIIRFIDWIDTPTKPWLVLDDNQGIDLWQYATQFEDKRVPVDILLDLAVQVADALSVIHHENVIHKDLHPGNLIINPETGQLQVIDFGLASILSREQPAVDAPENLEGILAYISPEQTGRMNRTLDYRSDFYTLGVTLYELLCGHPPFKTNDALATIYAHMAVKPTPVTEINGRVPGMLSEIIDKLLNKNAESRYLSAQGLKADLQKCANTLRLLGSISPFQLALNDISDRLHIPQQLYGREEEYTRILHHFEAASRGQPRLLCIKGYPGIGKSKLVNEIYKPVAANHGIFIQGKFNQFQKSEPYSALKLALSDWIDYTVAGNPDDLTQLRERILSRLGHNARVLQDFLGDFSLILGDMPALPELDVQDTQNRLHRVIEVLFEEIAQTCTVVIFIDDLQWADHGTLALLPTLLSNRMATTEAAGSKRKLLILCAYREAEAGLPDSIRQLNDDIAKQDGITDTLTLAPLTIETTTELLSDALLQTRLQVLPLAELVHSKTAGNPFFIKEFVKSLYSQNLINFDLEAKQWRWDLQTIRDQDITENVVDLMLTRMQQLPCATQYLLQTAACIGNRFDVETLQAVMALTERQIFEDLVPAIEAGLIIPKGTFWVPNQVPYAQPPQALTEATALGSGTHPARSHCRFCHDRMQQAAYESMSPEARIKIHHAIGRCYYDLLPSQKSNQLQLFQTVDHLNLGLPCIKAENDRTDLAKLNFEAAKQARDSGVWDTAFAYVDQAVCLYQDIANPDSDELWVSMRLLLVECKFLSHTPEEVTALADSIMHSLERAEDKAQLCLTIANHNLITGQLLVGQGKLIEGLRYLGINIPRQKHELTQSKPELLVKLETCLERQEIKGGYTEETIEHLNTLLPLKLLSRLTYSAYISRNLELQEYTLLKGVLLVYKEGGFRNVPNLMSLFGEFLVREKKYQRAIELAELALDITQNTAQTNERLSTFTTLGIGVWFYGHSMTDTLSLLDKGYRVSQEIGDPIGVACYGIKAIYRYSRGEPLGNVSNHLKQFLRMAEKSGIKLNASMPYRRLVSMLLQDSDEDMFSESSFSTAEWKITHATTLLEALRSVESHWYFWSDQQDKLVEALGKYSEHQTRTWIGAVENRFFRGLTYFRLIREGTYSKEQANAVVQVEGFEAEAQDRYISYFSQLATLCPENYQHMYLLLKAEHGFQTGEDIESVLANYERAIDCASDSERLQYQGLANELYGRFWLCKGSKRIALPHLREAYECYQKWQCKAKCTQLEAEFPDLKAEINQRENRNSTSPLISYEYSSGQQSSPTFYGSLDFASLMKSTQAISKQLSLKELTETLLQTIIENAGAQVAMLVLNTDTPRLQAYINLDKSQREFLQEKPLSEAIDVPKGVLNYVLLSGKTVHLNNAETEGAFTQDPYTQNHRPKSVLCVPFSYREKPRGVLYLENNLSHGAFTQEHLTVIQTLLAQATISFENALLFKEVNDLNTGLEHKVIERTQALNQAVKDLEAANEELKSFSYSVSHDLRAPIRHIRGYSEVLREELGLKVDTATNDLIQRIIDSTTKVNALINGLLELSRMQRRTLDKVDLSLSERVKSVFSEMRERYPEQQVTCHCQPGCWVSADSQMLTSVLDNLIGNAWKYSSHKPQSTITFGQVDNALPIPEGIGNRPDSLPQNQRIYYIQDTGVGFDMAHADQLFGSFKRLHSSREFEGSGIGLATVKRIIEKHGGSIWAAAEENQGATFYFTLPNAHNQI</sequence>
<dbReference type="CDD" id="cd00082">
    <property type="entry name" value="HisKA"/>
    <property type="match status" value="1"/>
</dbReference>
<keyword evidence="5 8" id="KW-0418">Kinase</keyword>
<dbReference type="Pfam" id="PF13185">
    <property type="entry name" value="GAF_2"/>
    <property type="match status" value="1"/>
</dbReference>
<dbReference type="SMART" id="SM00387">
    <property type="entry name" value="HATPase_c"/>
    <property type="match status" value="1"/>
</dbReference>
<dbReference type="InterPro" id="IPR036890">
    <property type="entry name" value="HATPase_C_sf"/>
</dbReference>
<dbReference type="PANTHER" id="PTHR43642">
    <property type="entry name" value="HYBRID SIGNAL TRANSDUCTION HISTIDINE KINASE G"/>
    <property type="match status" value="1"/>
</dbReference>
<evidence type="ECO:0000256" key="2">
    <source>
        <dbReference type="ARBA" id="ARBA00012438"/>
    </source>
</evidence>
<dbReference type="Gene3D" id="1.10.510.10">
    <property type="entry name" value="Transferase(Phosphotransferase) domain 1"/>
    <property type="match status" value="1"/>
</dbReference>
<dbReference type="InterPro" id="IPR036097">
    <property type="entry name" value="HisK_dim/P_sf"/>
</dbReference>
<dbReference type="Proteomes" id="UP000196027">
    <property type="component" value="Chromosome"/>
</dbReference>
<proteinExistence type="predicted"/>
<dbReference type="GO" id="GO:0005886">
    <property type="term" value="C:plasma membrane"/>
    <property type="evidence" value="ECO:0007669"/>
    <property type="project" value="UniProtKB-ARBA"/>
</dbReference>
<dbReference type="InterPro" id="IPR011009">
    <property type="entry name" value="Kinase-like_dom_sf"/>
</dbReference>
<dbReference type="GO" id="GO:0000155">
    <property type="term" value="F:phosphorelay sensor kinase activity"/>
    <property type="evidence" value="ECO:0007669"/>
    <property type="project" value="InterPro"/>
</dbReference>
<dbReference type="PRINTS" id="PR00344">
    <property type="entry name" value="BCTRLSENSOR"/>
</dbReference>
<feature type="domain" description="Histidine kinase" evidence="7">
    <location>
        <begin position="1559"/>
        <end position="1789"/>
    </location>
</feature>
<dbReference type="KEGG" id="ome:OLMES_4059"/>
<gene>
    <name evidence="8" type="ORF">OLMES_4059</name>
</gene>